<feature type="compositionally biased region" description="Basic and acidic residues" evidence="1">
    <location>
        <begin position="117"/>
        <end position="132"/>
    </location>
</feature>
<keyword evidence="4" id="KW-1185">Reference proteome</keyword>
<dbReference type="RefSeq" id="WP_145853991.1">
    <property type="nucleotide sequence ID" value="NZ_RPFW01000003.1"/>
</dbReference>
<proteinExistence type="predicted"/>
<feature type="domain" description="DUF5709" evidence="2">
    <location>
        <begin position="98"/>
        <end position="150"/>
    </location>
</feature>
<feature type="compositionally biased region" description="Acidic residues" evidence="1">
    <location>
        <begin position="53"/>
        <end position="83"/>
    </location>
</feature>
<dbReference type="Pfam" id="PF18970">
    <property type="entry name" value="DUF5709"/>
    <property type="match status" value="1"/>
</dbReference>
<protein>
    <recommendedName>
        <fullName evidence="2">DUF5709 domain-containing protein</fullName>
    </recommendedName>
</protein>
<evidence type="ECO:0000313" key="3">
    <source>
        <dbReference type="EMBL" id="TVZ04121.1"/>
    </source>
</evidence>
<dbReference type="Proteomes" id="UP000460272">
    <property type="component" value="Unassembled WGS sequence"/>
</dbReference>
<dbReference type="EMBL" id="RPFW01000003">
    <property type="protein sequence ID" value="TVZ04121.1"/>
    <property type="molecule type" value="Genomic_DNA"/>
</dbReference>
<organism evidence="3 4">
    <name type="scientific">Trebonia kvetii</name>
    <dbReference type="NCBI Taxonomy" id="2480626"/>
    <lineage>
        <taxon>Bacteria</taxon>
        <taxon>Bacillati</taxon>
        <taxon>Actinomycetota</taxon>
        <taxon>Actinomycetes</taxon>
        <taxon>Streptosporangiales</taxon>
        <taxon>Treboniaceae</taxon>
        <taxon>Trebonia</taxon>
    </lineage>
</organism>
<name>A0A6P2C1B5_9ACTN</name>
<gene>
    <name evidence="3" type="ORF">EAS64_17100</name>
</gene>
<evidence type="ECO:0000256" key="1">
    <source>
        <dbReference type="SAM" id="MobiDB-lite"/>
    </source>
</evidence>
<reference evidence="3 4" key="1">
    <citation type="submission" date="2018-11" db="EMBL/GenBank/DDBJ databases">
        <title>Trebonia kvetii gen.nov., sp.nov., a novel acidophilic actinobacterium, and proposal of the new actinobacterial family Treboniaceae fam. nov.</title>
        <authorList>
            <person name="Rapoport D."/>
            <person name="Sagova-Mareckova M."/>
            <person name="Sedlacek I."/>
            <person name="Provaznik J."/>
            <person name="Kralova S."/>
            <person name="Pavlinic D."/>
            <person name="Benes V."/>
            <person name="Kopecky J."/>
        </authorList>
    </citation>
    <scope>NUCLEOTIDE SEQUENCE [LARGE SCALE GENOMIC DNA]</scope>
    <source>
        <strain evidence="3 4">15Tr583</strain>
    </source>
</reference>
<sequence>MPDSRKHESQDLGDYEVLDGSDTLDGNPGDDPLDRGVAVPDRWTAAMRYALNGEEDSESLDELLAEEEPDLDDDADDDDWDENATDRDVLRFERDYDADPRAGRLVTGDEDTDDPEDTLRDTEAELVARDTGIDGGGASAEEAAVHLIGDPDDENDDDEQ</sequence>
<feature type="compositionally biased region" description="Basic and acidic residues" evidence="1">
    <location>
        <begin position="1"/>
        <end position="10"/>
    </location>
</feature>
<evidence type="ECO:0000259" key="2">
    <source>
        <dbReference type="Pfam" id="PF18970"/>
    </source>
</evidence>
<feature type="region of interest" description="Disordered" evidence="1">
    <location>
        <begin position="1"/>
        <end position="160"/>
    </location>
</feature>
<dbReference type="InterPro" id="IPR043763">
    <property type="entry name" value="DUF5709"/>
</dbReference>
<dbReference type="AlphaFoldDB" id="A0A6P2C1B5"/>
<feature type="compositionally biased region" description="Acidic residues" evidence="1">
    <location>
        <begin position="150"/>
        <end position="160"/>
    </location>
</feature>
<feature type="compositionally biased region" description="Basic and acidic residues" evidence="1">
    <location>
        <begin position="84"/>
        <end position="102"/>
    </location>
</feature>
<accession>A0A6P2C1B5</accession>
<dbReference type="OrthoDB" id="3212066at2"/>
<comment type="caution">
    <text evidence="3">The sequence shown here is derived from an EMBL/GenBank/DDBJ whole genome shotgun (WGS) entry which is preliminary data.</text>
</comment>
<evidence type="ECO:0000313" key="4">
    <source>
        <dbReference type="Proteomes" id="UP000460272"/>
    </source>
</evidence>